<reference evidence="5 6" key="1">
    <citation type="journal article" date="2007" name="Genome Biol.">
        <title>Characterization and modeling of the Haemophilus influenzae core and supragenomes based on the complete genomic sequences of Rd and 12 clinical nontypeable strains.</title>
        <authorList>
            <person name="Hogg J.S."/>
            <person name="Hu F.Z."/>
            <person name="Janto B."/>
            <person name="Boissy R."/>
            <person name="Hayes J."/>
            <person name="Keefe R."/>
            <person name="Post J.C."/>
            <person name="Ehrlich G.D."/>
        </authorList>
    </citation>
    <scope>NUCLEOTIDE SEQUENCE [LARGE SCALE GENOMIC DNA]</scope>
    <source>
        <strain evidence="5 6">22.4-21</strain>
    </source>
</reference>
<gene>
    <name evidence="5" type="ORF">CGSHiR3021_09465</name>
</gene>
<feature type="domain" description="Opacity-associated protein A-like N-terminal" evidence="4">
    <location>
        <begin position="52"/>
        <end position="82"/>
    </location>
</feature>
<feature type="region of interest" description="Disordered" evidence="1">
    <location>
        <begin position="215"/>
        <end position="234"/>
    </location>
</feature>
<feature type="compositionally biased region" description="Low complexity" evidence="1">
    <location>
        <begin position="121"/>
        <end position="133"/>
    </location>
</feature>
<evidence type="ECO:0000259" key="4">
    <source>
        <dbReference type="Pfam" id="PF08525"/>
    </source>
</evidence>
<evidence type="ECO:0000256" key="2">
    <source>
        <dbReference type="SAM" id="Phobius"/>
    </source>
</evidence>
<dbReference type="Pfam" id="PF04225">
    <property type="entry name" value="LysM_OapA"/>
    <property type="match status" value="1"/>
</dbReference>
<dbReference type="InterPro" id="IPR007340">
    <property type="entry name" value="LysM_Opacity-associatedA"/>
</dbReference>
<dbReference type="NCBIfam" id="NF033909">
    <property type="entry name" value="opacity_OapA"/>
    <property type="match status" value="1"/>
</dbReference>
<evidence type="ECO:0000313" key="5">
    <source>
        <dbReference type="EMBL" id="EDK14724.1"/>
    </source>
</evidence>
<feature type="domain" description="Opacity-associated protein A LysM-like" evidence="3">
    <location>
        <begin position="273"/>
        <end position="353"/>
    </location>
</feature>
<sequence>MKTVQKPVLQTSSTEENISAVDEEISAENNADEPVEKAEKPILAQPEKWKILQVLPAKHRRLFMAIFVLVILLIIFFALKPSSDTVESFTQSNSNEIPVQFQSLDQSQPVETTILDNPPAQNQMAAEQANQPESAPKAEEAANNTTVQNPLVENAPMQQNVVQSPSQMPNEMAAASVMPMQPAQAEQPKATAPVQPMKKAVEPQVAHKDTVKKEVKVEEKAQAPSKATEQNVAKTAGNAPIVEAKPVQAKKEKKVQIVDAKPVSKSTDSRLSAKTLTVPKGVSLMQVFRDNQLNISDVNAMSKAAGAGNVLSSFKSGDKVTVSVNNQGRVNEMRLSNGARFVRQSDGSYQYKK</sequence>
<keyword evidence="2" id="KW-0472">Membrane</keyword>
<feature type="transmembrane region" description="Helical" evidence="2">
    <location>
        <begin position="62"/>
        <end position="79"/>
    </location>
</feature>
<feature type="region of interest" description="Disordered" evidence="1">
    <location>
        <begin position="121"/>
        <end position="143"/>
    </location>
</feature>
<evidence type="ECO:0000313" key="6">
    <source>
        <dbReference type="Proteomes" id="UP000005596"/>
    </source>
</evidence>
<dbReference type="Proteomes" id="UP000005596">
    <property type="component" value="Unassembled WGS sequence"/>
</dbReference>
<dbReference type="BioCyc" id="HINF375063:G119K-145-MONOMER"/>
<name>A4NW06_HAEIF</name>
<evidence type="ECO:0000259" key="3">
    <source>
        <dbReference type="Pfam" id="PF04225"/>
    </source>
</evidence>
<keyword evidence="2" id="KW-0812">Transmembrane</keyword>
<protein>
    <submittedName>
        <fullName evidence="5">Opacity associated protein OapA</fullName>
    </submittedName>
</protein>
<keyword evidence="2" id="KW-1133">Transmembrane helix</keyword>
<accession>A4NW06</accession>
<proteinExistence type="predicted"/>
<dbReference type="EMBL" id="AAZJ01000001">
    <property type="protein sequence ID" value="EDK14724.1"/>
    <property type="molecule type" value="Genomic_DNA"/>
</dbReference>
<dbReference type="GO" id="GO:0042834">
    <property type="term" value="F:peptidoglycan binding"/>
    <property type="evidence" value="ECO:0007669"/>
    <property type="project" value="InterPro"/>
</dbReference>
<dbReference type="AlphaFoldDB" id="A4NW06"/>
<evidence type="ECO:0000256" key="1">
    <source>
        <dbReference type="SAM" id="MobiDB-lite"/>
    </source>
</evidence>
<dbReference type="InterPro" id="IPR013731">
    <property type="entry name" value="OapA_N"/>
</dbReference>
<dbReference type="Pfam" id="PF08525">
    <property type="entry name" value="OapA_N"/>
    <property type="match status" value="1"/>
</dbReference>
<organism evidence="5 6">
    <name type="scientific">Haemophilus influenzae 22.4-21</name>
    <dbReference type="NCBI Taxonomy" id="375063"/>
    <lineage>
        <taxon>Bacteria</taxon>
        <taxon>Pseudomonadati</taxon>
        <taxon>Pseudomonadota</taxon>
        <taxon>Gammaproteobacteria</taxon>
        <taxon>Pasteurellales</taxon>
        <taxon>Pasteurellaceae</taxon>
        <taxon>Haemophilus</taxon>
    </lineage>
</organism>